<feature type="domain" description="HTH OST-type" evidence="12">
    <location>
        <begin position="1218"/>
        <end position="1293"/>
    </location>
</feature>
<keyword evidence="5" id="KW-0221">Differentiation</keyword>
<dbReference type="Pfam" id="PF11608">
    <property type="entry name" value="RRM_MARF1"/>
    <property type="match status" value="1"/>
</dbReference>
<evidence type="ECO:0000256" key="6">
    <source>
        <dbReference type="ARBA" id="ARBA00023140"/>
    </source>
</evidence>
<dbReference type="InterPro" id="IPR012677">
    <property type="entry name" value="Nucleotide-bd_a/b_plait_sf"/>
</dbReference>
<evidence type="ECO:0000256" key="10">
    <source>
        <dbReference type="SAM" id="MobiDB-lite"/>
    </source>
</evidence>
<protein>
    <recommendedName>
        <fullName evidence="2">Meiosis regulator and mRNA stability factor 1</fullName>
    </recommendedName>
    <alternativeName>
        <fullName evidence="8">Limkain-b1</fullName>
    </alternativeName>
</protein>
<feature type="compositionally biased region" description="Basic and acidic residues" evidence="10">
    <location>
        <begin position="545"/>
        <end position="564"/>
    </location>
</feature>
<dbReference type="InterPro" id="IPR035979">
    <property type="entry name" value="RBD_domain_sf"/>
</dbReference>
<feature type="region of interest" description="Disordered" evidence="10">
    <location>
        <begin position="451"/>
        <end position="564"/>
    </location>
</feature>
<dbReference type="PANTHER" id="PTHR14379:SF3">
    <property type="entry name" value="MEIOSIS REGULATOR AND MRNA STABILITY FACTOR 1"/>
    <property type="match status" value="1"/>
</dbReference>
<evidence type="ECO:0000313" key="14">
    <source>
        <dbReference type="Proteomes" id="UP000507470"/>
    </source>
</evidence>
<dbReference type="InterPro" id="IPR024768">
    <property type="entry name" value="Marf1"/>
</dbReference>
<dbReference type="Pfam" id="PF12872">
    <property type="entry name" value="OST-HTH"/>
    <property type="match status" value="5"/>
</dbReference>
<feature type="compositionally biased region" description="Polar residues" evidence="10">
    <location>
        <begin position="310"/>
        <end position="342"/>
    </location>
</feature>
<evidence type="ECO:0000256" key="9">
    <source>
        <dbReference type="PROSITE-ProRule" id="PRU00176"/>
    </source>
</evidence>
<accession>A0A6J8CD93</accession>
<evidence type="ECO:0000259" key="11">
    <source>
        <dbReference type="PROSITE" id="PS50102"/>
    </source>
</evidence>
<feature type="region of interest" description="Disordered" evidence="10">
    <location>
        <begin position="361"/>
        <end position="414"/>
    </location>
</feature>
<feature type="domain" description="HTH OST-type" evidence="12">
    <location>
        <begin position="1058"/>
        <end position="1133"/>
    </location>
</feature>
<evidence type="ECO:0000256" key="2">
    <source>
        <dbReference type="ARBA" id="ARBA00022152"/>
    </source>
</evidence>
<keyword evidence="14" id="KW-1185">Reference proteome</keyword>
<feature type="compositionally biased region" description="Polar residues" evidence="10">
    <location>
        <begin position="1768"/>
        <end position="1781"/>
    </location>
</feature>
<dbReference type="Gene3D" id="3.30.70.330">
    <property type="match status" value="2"/>
</dbReference>
<dbReference type="CDD" id="cd10910">
    <property type="entry name" value="PIN_limkain_b1_N_like"/>
    <property type="match status" value="1"/>
</dbReference>
<feature type="domain" description="RRM" evidence="11">
    <location>
        <begin position="168"/>
        <end position="241"/>
    </location>
</feature>
<dbReference type="Proteomes" id="UP000507470">
    <property type="component" value="Unassembled WGS sequence"/>
</dbReference>
<keyword evidence="3" id="KW-0677">Repeat</keyword>
<keyword evidence="6" id="KW-0576">Peroxisome</keyword>
<proteinExistence type="predicted"/>
<dbReference type="InterPro" id="IPR041966">
    <property type="entry name" value="LOTUS-like"/>
</dbReference>
<dbReference type="GO" id="GO:0051321">
    <property type="term" value="P:meiotic cell cycle"/>
    <property type="evidence" value="ECO:0007669"/>
    <property type="project" value="UniProtKB-KW"/>
</dbReference>
<name>A0A6J8CD93_MYTCO</name>
<dbReference type="GO" id="GO:0010468">
    <property type="term" value="P:regulation of gene expression"/>
    <property type="evidence" value="ECO:0007669"/>
    <property type="project" value="InterPro"/>
</dbReference>
<feature type="compositionally biased region" description="Low complexity" evidence="10">
    <location>
        <begin position="261"/>
        <end position="278"/>
    </location>
</feature>
<dbReference type="Gene3D" id="3.30.420.610">
    <property type="entry name" value="LOTUS domain-like"/>
    <property type="match status" value="4"/>
</dbReference>
<dbReference type="CDD" id="cd09981">
    <property type="entry name" value="LOTUS_5_Limkain_b1"/>
    <property type="match status" value="1"/>
</dbReference>
<dbReference type="InterPro" id="IPR021139">
    <property type="entry name" value="NYN"/>
</dbReference>
<feature type="compositionally biased region" description="Polar residues" evidence="10">
    <location>
        <begin position="534"/>
        <end position="544"/>
    </location>
</feature>
<keyword evidence="7" id="KW-0469">Meiosis</keyword>
<evidence type="ECO:0000256" key="3">
    <source>
        <dbReference type="ARBA" id="ARBA00022737"/>
    </source>
</evidence>
<dbReference type="GO" id="GO:0004540">
    <property type="term" value="F:RNA nuclease activity"/>
    <property type="evidence" value="ECO:0007669"/>
    <property type="project" value="InterPro"/>
</dbReference>
<comment type="subcellular location">
    <subcellularLocation>
        <location evidence="1">Peroxisome</location>
    </subcellularLocation>
</comment>
<dbReference type="GO" id="GO:0048477">
    <property type="term" value="P:oogenesis"/>
    <property type="evidence" value="ECO:0007669"/>
    <property type="project" value="UniProtKB-KW"/>
</dbReference>
<feature type="compositionally biased region" description="Polar residues" evidence="10">
    <location>
        <begin position="294"/>
        <end position="303"/>
    </location>
</feature>
<feature type="compositionally biased region" description="Polar residues" evidence="10">
    <location>
        <begin position="361"/>
        <end position="394"/>
    </location>
</feature>
<gene>
    <name evidence="13" type="ORF">MCOR_28415</name>
</gene>
<feature type="region of interest" description="Disordered" evidence="10">
    <location>
        <begin position="1549"/>
        <end position="1568"/>
    </location>
</feature>
<feature type="compositionally biased region" description="Basic and acidic residues" evidence="10">
    <location>
        <begin position="235"/>
        <end position="250"/>
    </location>
</feature>
<dbReference type="PANTHER" id="PTHR14379">
    <property type="entry name" value="LIMKAIN B LKAP"/>
    <property type="match status" value="1"/>
</dbReference>
<dbReference type="SUPFAM" id="SSF54928">
    <property type="entry name" value="RNA-binding domain, RBD"/>
    <property type="match status" value="2"/>
</dbReference>
<evidence type="ECO:0000259" key="12">
    <source>
        <dbReference type="PROSITE" id="PS51644"/>
    </source>
</evidence>
<dbReference type="EMBL" id="CACVKT020005204">
    <property type="protein sequence ID" value="CAC5393561.1"/>
    <property type="molecule type" value="Genomic_DNA"/>
</dbReference>
<dbReference type="Pfam" id="PF19687">
    <property type="entry name" value="MARF1_LOTUS"/>
    <property type="match status" value="1"/>
</dbReference>
<keyword evidence="5" id="KW-0896">Oogenesis</keyword>
<dbReference type="PROSITE" id="PS51644">
    <property type="entry name" value="HTH_OST"/>
    <property type="match status" value="4"/>
</dbReference>
<dbReference type="Pfam" id="PF01936">
    <property type="entry name" value="NYN"/>
    <property type="match status" value="1"/>
</dbReference>
<dbReference type="PROSITE" id="PS50102">
    <property type="entry name" value="RRM"/>
    <property type="match status" value="1"/>
</dbReference>
<dbReference type="GO" id="GO:0005777">
    <property type="term" value="C:peroxisome"/>
    <property type="evidence" value="ECO:0007669"/>
    <property type="project" value="UniProtKB-SubCell"/>
</dbReference>
<dbReference type="GO" id="GO:0003723">
    <property type="term" value="F:RNA binding"/>
    <property type="evidence" value="ECO:0007669"/>
    <property type="project" value="UniProtKB-UniRule"/>
</dbReference>
<feature type="domain" description="HTH OST-type" evidence="12">
    <location>
        <begin position="1432"/>
        <end position="1507"/>
    </location>
</feature>
<reference evidence="13 14" key="1">
    <citation type="submission" date="2020-06" db="EMBL/GenBank/DDBJ databases">
        <authorList>
            <person name="Li R."/>
            <person name="Bekaert M."/>
        </authorList>
    </citation>
    <scope>NUCLEOTIDE SEQUENCE [LARGE SCALE GENOMIC DNA]</scope>
    <source>
        <strain evidence="14">wild</strain>
    </source>
</reference>
<feature type="region of interest" description="Disordered" evidence="10">
    <location>
        <begin position="235"/>
        <end position="342"/>
    </location>
</feature>
<evidence type="ECO:0000256" key="5">
    <source>
        <dbReference type="ARBA" id="ARBA00022943"/>
    </source>
</evidence>
<evidence type="ECO:0000313" key="13">
    <source>
        <dbReference type="EMBL" id="CAC5393561.1"/>
    </source>
</evidence>
<feature type="compositionally biased region" description="Polar residues" evidence="10">
    <location>
        <begin position="491"/>
        <end position="504"/>
    </location>
</feature>
<dbReference type="InterPro" id="IPR000504">
    <property type="entry name" value="RRM_dom"/>
</dbReference>
<sequence length="1804" mass="204964">MCDGLIPIGVFWDIENISIPKKKSAFRIVQTIRHTFFNGHKEAEFVCVCDTVKERKDVIQELNAAQVTVIHVNATSKNAADDKLRQSLRRFADVYSSPATVLLLSSDVNFSSDLSDLRHRKNLNVILIHNKEVHKSLTACANRTVLYDDLTSKMQQCEKSVDLKDEPTDLEIRGYGPNIRKKRLQNRFKQLSTNCGGKVICVKEDVSVVRFQSYTDANRARNRMEGENVFGNKIKVEISSRSPQKTDKQQGNKGFKRPKDTSSQSQSQTWTDTNQQNNAKPGSNVPNDPKQESKTNSLPQNKSPPGKSLYTRNLTPTTSGNGKSNSNRTPTPPGSYTRNPYYQSFYNNPASMYAKTLESFSSKPFSSNRNNIENKNLDQQKSNTPAIQILTNNNRQRKTSEKENNNSASLKLEKNISPVTQKNISPVAQKSISPIAQKNIIPTAQKNIIPIAQKNNSPTVKKKYESPTSHGSTSPTLQKNTSPNAMRGPVQNITNDNRQATSHLYNEKKPGDNGVSGNIPYKGSNQDNYIPPNSGYQNDQPQNDADNRSNLHDTVNKFNKDGKGSSRHVLMLQQQLYQEDQQQQDYHGRKQYNYHGHSYSPPPYPTPWSTYDYHEPQHDMTFDSSYPTYQHFGGNNYDYRPFSYSQNNTYNNNPYGCYRNNSWNQYNSNPYRNQRPGTSPPAPNCQTMCSTVVQQKWSHRCSPYDMVEEGPAMQRQSPMNMFRPITPSPVPGACSSPAMDDEDLEWEGFVGPVELLVSNLDYNISAKEWRKILFTTFHPHVRVLNVHVKTQPDNTSIGMVKVPNIEEARFAISQFHRKKIGYKRIHVTLKQEETQRPASSTRAEAIALLSEAKDNFLPLFKFIELFDKRYHRTISVSELYKMRDTLEIRELSGTRMVHLVCNSPYHSEPTIITNPEQDMYYQHNMLSMNQVPEVLEQPACPIHCPEGSIMYAEAVNNCMLPNVMMTIKMFGPQVHSLLQSHDGNMPLMSFAICFSAEFGCLPIVGDSGIPLEHLISCVQGIQIQVSPSGVKKVQWAENKPLSPPDSPTGGSNPLLSQQLNQFSKEMIELLKSCPKCRMPFTKFIPSYHHFFNKQCRVADYGYTRLKDLFDAVPHVLQVLGTGERKVLTLSHRAQIKRFTADLQKIVKAQYGKQLKLSSFTDNYTLVMNKDFDALDYGMACVEDLLNDVSPISVIVLQEDTDTIIAIPRKDQTPEEIERTKEFSLEVVDLLKHNPQCRMPFNKFIPSFHHHFGRQCRVSDYGFTKLLDLFEAIPHIVDIEEDGEERLIHLTESELRKVLADQIVELLKAQKNHCLALHHLMSAFTCHFGFNIPLHDFYVNSEEELVQKLKHVVRIDMINRCKYIRLLDRQGTPELARQVLQLLMDQSSGSLPLMELLSRYKSIFGKECDIRQLKDELLDYVQIKGDDESGIISLTSLQVLARDVRVLLQNGLQVYVSDFDRVYKDQFGVDLKPALFGYTSVETLLEAIPHVVQFQGKTPRRYVELSHDLDGNTLSSPDPKSISPLLLLSNSPTNESERIKKLLPSRVDLLNEPVPSSVPSPDLHPKEQSPRDLISFDLSTYSDLADQLWRLSEEEKTGQKTPLCMTPTSELLQLAAKCLVSRPPDVKNDTQKSESITDIIKNGWWKIVKSQETQDNSSETVTPKQETTIKSTDTIGKSLFEQIFNRSTTDVQKDITKEEATRSSDYRRKTMIHSPLQDTLLSHDELALTKLKQVGIDMESQTKKECVSKDSISYETMFRRDFPIETSSIKSDTSTLSDVSQDSPKKSPRKPRLAAKFDIPIDGSH</sequence>
<dbReference type="GO" id="GO:1905762">
    <property type="term" value="F:CCR4-NOT complex binding"/>
    <property type="evidence" value="ECO:0007669"/>
    <property type="project" value="TreeGrafter"/>
</dbReference>
<evidence type="ECO:0000256" key="1">
    <source>
        <dbReference type="ARBA" id="ARBA00004275"/>
    </source>
</evidence>
<evidence type="ECO:0000256" key="4">
    <source>
        <dbReference type="ARBA" id="ARBA00022884"/>
    </source>
</evidence>
<evidence type="ECO:0000256" key="7">
    <source>
        <dbReference type="ARBA" id="ARBA00023254"/>
    </source>
</evidence>
<dbReference type="InterPro" id="IPR034189">
    <property type="entry name" value="MARF1_RRM1"/>
</dbReference>
<feature type="domain" description="HTH OST-type" evidence="12">
    <location>
        <begin position="1134"/>
        <end position="1210"/>
    </location>
</feature>
<dbReference type="OrthoDB" id="549353at2759"/>
<organism evidence="13 14">
    <name type="scientific">Mytilus coruscus</name>
    <name type="common">Sea mussel</name>
    <dbReference type="NCBI Taxonomy" id="42192"/>
    <lineage>
        <taxon>Eukaryota</taxon>
        <taxon>Metazoa</taxon>
        <taxon>Spiralia</taxon>
        <taxon>Lophotrochozoa</taxon>
        <taxon>Mollusca</taxon>
        <taxon>Bivalvia</taxon>
        <taxon>Autobranchia</taxon>
        <taxon>Pteriomorphia</taxon>
        <taxon>Mytilida</taxon>
        <taxon>Mytiloidea</taxon>
        <taxon>Mytilidae</taxon>
        <taxon>Mytilinae</taxon>
        <taxon>Mytilus</taxon>
    </lineage>
</organism>
<dbReference type="InterPro" id="IPR045602">
    <property type="entry name" value="MARF1_LOTUS"/>
</dbReference>
<dbReference type="InterPro" id="IPR025605">
    <property type="entry name" value="OST-HTH/LOTUS_dom"/>
</dbReference>
<evidence type="ECO:0000256" key="8">
    <source>
        <dbReference type="ARBA" id="ARBA00030116"/>
    </source>
</evidence>
<feature type="region of interest" description="Disordered" evidence="10">
    <location>
        <begin position="1768"/>
        <end position="1804"/>
    </location>
</feature>
<feature type="compositionally biased region" description="Polar residues" evidence="10">
    <location>
        <begin position="466"/>
        <end position="484"/>
    </location>
</feature>
<keyword evidence="4 9" id="KW-0694">RNA-binding</keyword>